<name>A0A8X6KD65_TRICU</name>
<protein>
    <submittedName>
        <fullName evidence="2">Uncharacterized protein</fullName>
    </submittedName>
</protein>
<comment type="caution">
    <text evidence="2">The sequence shown here is derived from an EMBL/GenBank/DDBJ whole genome shotgun (WGS) entry which is preliminary data.</text>
</comment>
<proteinExistence type="predicted"/>
<dbReference type="Proteomes" id="UP000887116">
    <property type="component" value="Unassembled WGS sequence"/>
</dbReference>
<keyword evidence="3" id="KW-1185">Reference proteome</keyword>
<sequence>METTVEVIEPESRIPKKVPDKKGKDPIKVRIPQKFIAPMQAEACIITFFRSVKADHESESPKKANFTGRNCRPKMR</sequence>
<evidence type="ECO:0000313" key="2">
    <source>
        <dbReference type="EMBL" id="GFQ69481.1"/>
    </source>
</evidence>
<organism evidence="2 3">
    <name type="scientific">Trichonephila clavata</name>
    <name type="common">Joro spider</name>
    <name type="synonym">Nephila clavata</name>
    <dbReference type="NCBI Taxonomy" id="2740835"/>
    <lineage>
        <taxon>Eukaryota</taxon>
        <taxon>Metazoa</taxon>
        <taxon>Ecdysozoa</taxon>
        <taxon>Arthropoda</taxon>
        <taxon>Chelicerata</taxon>
        <taxon>Arachnida</taxon>
        <taxon>Araneae</taxon>
        <taxon>Araneomorphae</taxon>
        <taxon>Entelegynae</taxon>
        <taxon>Araneoidea</taxon>
        <taxon>Nephilidae</taxon>
        <taxon>Trichonephila</taxon>
    </lineage>
</organism>
<dbReference type="EMBL" id="BMAO01020735">
    <property type="protein sequence ID" value="GFQ69481.1"/>
    <property type="molecule type" value="Genomic_DNA"/>
</dbReference>
<evidence type="ECO:0000256" key="1">
    <source>
        <dbReference type="SAM" id="MobiDB-lite"/>
    </source>
</evidence>
<accession>A0A8X6KD65</accession>
<feature type="region of interest" description="Disordered" evidence="1">
    <location>
        <begin position="57"/>
        <end position="76"/>
    </location>
</feature>
<gene>
    <name evidence="2" type="ORF">TNCT_571111</name>
</gene>
<evidence type="ECO:0000313" key="3">
    <source>
        <dbReference type="Proteomes" id="UP000887116"/>
    </source>
</evidence>
<dbReference type="AlphaFoldDB" id="A0A8X6KD65"/>
<reference evidence="2" key="1">
    <citation type="submission" date="2020-07" db="EMBL/GenBank/DDBJ databases">
        <title>Multicomponent nature underlies the extraordinary mechanical properties of spider dragline silk.</title>
        <authorList>
            <person name="Kono N."/>
            <person name="Nakamura H."/>
            <person name="Mori M."/>
            <person name="Yoshida Y."/>
            <person name="Ohtoshi R."/>
            <person name="Malay A.D."/>
            <person name="Moran D.A.P."/>
            <person name="Tomita M."/>
            <person name="Numata K."/>
            <person name="Arakawa K."/>
        </authorList>
    </citation>
    <scope>NUCLEOTIDE SEQUENCE</scope>
</reference>